<name>A0ABT3E237_9XANT</name>
<reference evidence="2 3" key="1">
    <citation type="submission" date="2022-06" db="EMBL/GenBank/DDBJ databases">
        <title>Dynamics of rice microbiomes reveals core vertical transmitted seed endophytes.</title>
        <authorList>
            <person name="Liao K."/>
            <person name="Zhang X."/>
        </authorList>
    </citation>
    <scope>NUCLEOTIDE SEQUENCE [LARGE SCALE GENOMIC DNA]</scope>
    <source>
        <strain evidence="2 3">YT10-10-1</strain>
    </source>
</reference>
<feature type="region of interest" description="Disordered" evidence="1">
    <location>
        <begin position="243"/>
        <end position="267"/>
    </location>
</feature>
<dbReference type="Proteomes" id="UP001320843">
    <property type="component" value="Unassembled WGS sequence"/>
</dbReference>
<keyword evidence="3" id="KW-1185">Reference proteome</keyword>
<evidence type="ECO:0008006" key="4">
    <source>
        <dbReference type="Google" id="ProtNLM"/>
    </source>
</evidence>
<feature type="compositionally biased region" description="Basic residues" evidence="1">
    <location>
        <begin position="249"/>
        <end position="258"/>
    </location>
</feature>
<gene>
    <name evidence="2" type="ORF">NB700_004278</name>
</gene>
<accession>A0ABT3E237</accession>
<proteinExistence type="predicted"/>
<sequence length="321" mass="35789">MEATPCTHDVRRPLRCAAPTTVRACRRHTPPCTGRDAQKKTNMRACRSPWTPVRPNLHGTENAVNTRLQRTCRRLRVVRDSPRSASILAVSPPQAVPAAPLAETLLGNDGLHAHRDRVPLSGWERGWGEGPARSVSWCLRRMERSLHSHPSGWVTAAWHACAAPRSGRSHKPGTGSFHDPLRCLPQLGEKRRCPRGTGFSIPGSASSRLKPLLQHGSAVFTKVLYRRSVKQVLPRRDAWMRRGVGQGARTRRQTHRHAAMSTAQKKEPRIAAGLLSTAWNRSAEAGWIRNPCRPCRPCRRPCRPERPALPSSGPRPPSLRW</sequence>
<comment type="caution">
    <text evidence="2">The sequence shown here is derived from an EMBL/GenBank/DDBJ whole genome shotgun (WGS) entry which is preliminary data.</text>
</comment>
<evidence type="ECO:0000313" key="2">
    <source>
        <dbReference type="EMBL" id="MCW0401722.1"/>
    </source>
</evidence>
<evidence type="ECO:0000313" key="3">
    <source>
        <dbReference type="Proteomes" id="UP001320843"/>
    </source>
</evidence>
<evidence type="ECO:0000256" key="1">
    <source>
        <dbReference type="SAM" id="MobiDB-lite"/>
    </source>
</evidence>
<organism evidence="2 3">
    <name type="scientific">Xanthomonas sacchari</name>
    <dbReference type="NCBI Taxonomy" id="56458"/>
    <lineage>
        <taxon>Bacteria</taxon>
        <taxon>Pseudomonadati</taxon>
        <taxon>Pseudomonadota</taxon>
        <taxon>Gammaproteobacteria</taxon>
        <taxon>Lysobacterales</taxon>
        <taxon>Lysobacteraceae</taxon>
        <taxon>Xanthomonas</taxon>
    </lineage>
</organism>
<protein>
    <recommendedName>
        <fullName evidence="4">Transposase IS204/IS1001/IS1096/IS1165 DDE domain-containing protein</fullName>
    </recommendedName>
</protein>
<dbReference type="EMBL" id="JANFWR010000065">
    <property type="protein sequence ID" value="MCW0401722.1"/>
    <property type="molecule type" value="Genomic_DNA"/>
</dbReference>
<feature type="region of interest" description="Disordered" evidence="1">
    <location>
        <begin position="299"/>
        <end position="321"/>
    </location>
</feature>